<protein>
    <submittedName>
        <fullName evidence="2">Uncharacterized protein</fullName>
    </submittedName>
</protein>
<evidence type="ECO:0000256" key="1">
    <source>
        <dbReference type="SAM" id="MobiDB-lite"/>
    </source>
</evidence>
<evidence type="ECO:0000313" key="3">
    <source>
        <dbReference type="Proteomes" id="UP001159363"/>
    </source>
</evidence>
<sequence>MIEVCMEQSRSARTGETGDPRENPPTSGIVRHDSHLRKSGSDPAARKSIKLSAMKEDSIHTLDELDSCANATLPGKNLKSRGACAVPTQNYFRAVYGPSPSYPITREQEVSYATRPVVTRLKSRRQTRPRSSNITGLLLLSSPHQGQSFLPHVRADVTAGRGTEGYGATGIRVHTVAGLRQRDQHADWRLESRATNTRPTRILARYYDAFMAGSAVHPRCTQQEPVTTVLARETECIPTSHKRSARNPTKQQGWGKREIPEKTLPSAASSGTIPTCENPGVARPEDRAWFSLVTVYLQLFPGFETEMRKSDKGDIAPRIKCPIAAKRKALSWRAVFSSHCVMSEHRSPISAQQPTRQPAGQQGTFAACSNQTDGKDHSQSLAQSITEQVRPHQRSHYAIWSLVYLSTLQRHGRRTDGRTDVTGRCKSCHTEQMISASCCGAPCGLAWARLVFNLISTDGNTTRLGRRSDEALGVRVTVARIAPSRVFSSLRTSSEPGGYPAEGATAVSACNNDLSESGIGGRVCFADHKGVSAARDDEWDALGGGGYLEGTLKWPTAR</sequence>
<feature type="region of interest" description="Disordered" evidence="1">
    <location>
        <begin position="1"/>
        <end position="46"/>
    </location>
</feature>
<comment type="caution">
    <text evidence="2">The sequence shown here is derived from an EMBL/GenBank/DDBJ whole genome shotgun (WGS) entry which is preliminary data.</text>
</comment>
<gene>
    <name evidence="2" type="ORF">PR048_017883</name>
</gene>
<proteinExistence type="predicted"/>
<reference evidence="2 3" key="1">
    <citation type="submission" date="2023-02" db="EMBL/GenBank/DDBJ databases">
        <title>LHISI_Scaffold_Assembly.</title>
        <authorList>
            <person name="Stuart O.P."/>
            <person name="Cleave R."/>
            <person name="Magrath M.J.L."/>
            <person name="Mikheyev A.S."/>
        </authorList>
    </citation>
    <scope>NUCLEOTIDE SEQUENCE [LARGE SCALE GENOMIC DNA]</scope>
    <source>
        <strain evidence="2">Daus_M_001</strain>
        <tissue evidence="2">Leg muscle</tissue>
    </source>
</reference>
<evidence type="ECO:0000313" key="2">
    <source>
        <dbReference type="EMBL" id="KAJ8881402.1"/>
    </source>
</evidence>
<keyword evidence="3" id="KW-1185">Reference proteome</keyword>
<feature type="compositionally biased region" description="Polar residues" evidence="1">
    <location>
        <begin position="349"/>
        <end position="372"/>
    </location>
</feature>
<organism evidence="2 3">
    <name type="scientific">Dryococelus australis</name>
    <dbReference type="NCBI Taxonomy" id="614101"/>
    <lineage>
        <taxon>Eukaryota</taxon>
        <taxon>Metazoa</taxon>
        <taxon>Ecdysozoa</taxon>
        <taxon>Arthropoda</taxon>
        <taxon>Hexapoda</taxon>
        <taxon>Insecta</taxon>
        <taxon>Pterygota</taxon>
        <taxon>Neoptera</taxon>
        <taxon>Polyneoptera</taxon>
        <taxon>Phasmatodea</taxon>
        <taxon>Verophasmatodea</taxon>
        <taxon>Anareolatae</taxon>
        <taxon>Phasmatidae</taxon>
        <taxon>Eurycanthinae</taxon>
        <taxon>Dryococelus</taxon>
    </lineage>
</organism>
<feature type="region of interest" description="Disordered" evidence="1">
    <location>
        <begin position="346"/>
        <end position="383"/>
    </location>
</feature>
<feature type="region of interest" description="Disordered" evidence="1">
    <location>
        <begin position="237"/>
        <end position="258"/>
    </location>
</feature>
<name>A0ABQ9HAQ5_9NEOP</name>
<dbReference type="Proteomes" id="UP001159363">
    <property type="component" value="Chromosome 5"/>
</dbReference>
<dbReference type="EMBL" id="JARBHB010000006">
    <property type="protein sequence ID" value="KAJ8881402.1"/>
    <property type="molecule type" value="Genomic_DNA"/>
</dbReference>
<accession>A0ABQ9HAQ5</accession>